<evidence type="ECO:0000259" key="4">
    <source>
        <dbReference type="Pfam" id="PF00891"/>
    </source>
</evidence>
<keyword evidence="3" id="KW-0949">S-adenosyl-L-methionine</keyword>
<accession>A0A395SVG2</accession>
<proteinExistence type="predicted"/>
<keyword evidence="2 5" id="KW-0808">Transferase</keyword>
<gene>
    <name evidence="5" type="ORF">FSPOR_153</name>
</gene>
<dbReference type="InterPro" id="IPR016461">
    <property type="entry name" value="COMT-like"/>
</dbReference>
<dbReference type="PROSITE" id="PS51683">
    <property type="entry name" value="SAM_OMT_II"/>
    <property type="match status" value="1"/>
</dbReference>
<dbReference type="PANTHER" id="PTHR43712:SF19">
    <property type="entry name" value="DUAL O-METHYLTRANSFERASE_FAD-DEPENDENT MONOOXYGENASE ELCB"/>
    <property type="match status" value="1"/>
</dbReference>
<dbReference type="AlphaFoldDB" id="A0A395SVG2"/>
<dbReference type="EMBL" id="PXOF01000004">
    <property type="protein sequence ID" value="RGP76478.1"/>
    <property type="molecule type" value="Genomic_DNA"/>
</dbReference>
<organism evidence="5 6">
    <name type="scientific">Fusarium sporotrichioides</name>
    <dbReference type="NCBI Taxonomy" id="5514"/>
    <lineage>
        <taxon>Eukaryota</taxon>
        <taxon>Fungi</taxon>
        <taxon>Dikarya</taxon>
        <taxon>Ascomycota</taxon>
        <taxon>Pezizomycotina</taxon>
        <taxon>Sordariomycetes</taxon>
        <taxon>Hypocreomycetidae</taxon>
        <taxon>Hypocreales</taxon>
        <taxon>Nectriaceae</taxon>
        <taxon>Fusarium</taxon>
    </lineage>
</organism>
<dbReference type="Pfam" id="PF00891">
    <property type="entry name" value="Methyltransf_2"/>
    <property type="match status" value="1"/>
</dbReference>
<dbReference type="Gene3D" id="3.40.50.150">
    <property type="entry name" value="Vaccinia Virus protein VP39"/>
    <property type="match status" value="1"/>
</dbReference>
<keyword evidence="1 5" id="KW-0489">Methyltransferase</keyword>
<reference evidence="5 6" key="1">
    <citation type="journal article" date="2018" name="PLoS Pathog.">
        <title>Evolution of structural diversity of trichothecenes, a family of toxins produced by plant pathogenic and entomopathogenic fungi.</title>
        <authorList>
            <person name="Proctor R.H."/>
            <person name="McCormick S.P."/>
            <person name="Kim H.S."/>
            <person name="Cardoza R.E."/>
            <person name="Stanley A.M."/>
            <person name="Lindo L."/>
            <person name="Kelly A."/>
            <person name="Brown D.W."/>
            <person name="Lee T."/>
            <person name="Vaughan M.M."/>
            <person name="Alexander N.J."/>
            <person name="Busman M."/>
            <person name="Gutierrez S."/>
        </authorList>
    </citation>
    <scope>NUCLEOTIDE SEQUENCE [LARGE SCALE GENOMIC DNA]</scope>
    <source>
        <strain evidence="5 6">NRRL 3299</strain>
    </source>
</reference>
<dbReference type="GO" id="GO:0032259">
    <property type="term" value="P:methylation"/>
    <property type="evidence" value="ECO:0007669"/>
    <property type="project" value="UniProtKB-KW"/>
</dbReference>
<dbReference type="SUPFAM" id="SSF53335">
    <property type="entry name" value="S-adenosyl-L-methionine-dependent methyltransferases"/>
    <property type="match status" value="1"/>
</dbReference>
<name>A0A395SVG2_FUSSP</name>
<dbReference type="GO" id="GO:0008171">
    <property type="term" value="F:O-methyltransferase activity"/>
    <property type="evidence" value="ECO:0007669"/>
    <property type="project" value="InterPro"/>
</dbReference>
<comment type="caution">
    <text evidence="5">The sequence shown here is derived from an EMBL/GenBank/DDBJ whole genome shotgun (WGS) entry which is preliminary data.</text>
</comment>
<evidence type="ECO:0000313" key="5">
    <source>
        <dbReference type="EMBL" id="RGP76478.1"/>
    </source>
</evidence>
<evidence type="ECO:0000313" key="6">
    <source>
        <dbReference type="Proteomes" id="UP000266152"/>
    </source>
</evidence>
<dbReference type="STRING" id="5514.A0A395SVG2"/>
<protein>
    <submittedName>
        <fullName evidence="5">Fusarubin cluster-methyltransferase</fullName>
    </submittedName>
</protein>
<dbReference type="InterPro" id="IPR036390">
    <property type="entry name" value="WH_DNA-bd_sf"/>
</dbReference>
<evidence type="ECO:0000256" key="3">
    <source>
        <dbReference type="ARBA" id="ARBA00022691"/>
    </source>
</evidence>
<dbReference type="SUPFAM" id="SSF46785">
    <property type="entry name" value="Winged helix' DNA-binding domain"/>
    <property type="match status" value="1"/>
</dbReference>
<dbReference type="InterPro" id="IPR029063">
    <property type="entry name" value="SAM-dependent_MTases_sf"/>
</dbReference>
<evidence type="ECO:0000256" key="1">
    <source>
        <dbReference type="ARBA" id="ARBA00022603"/>
    </source>
</evidence>
<sequence>MNKTDRDSIIEYATQLKQLVHDPHSFLTELVVQQQQYYCIRWLCHFDVLSFVPLPPKAVSYDQVAIQAKVPLSTLQAVARMAMTAGFLCETKDRRLSHNDLSCHFATDVHMRTQLGYMFNQTVPVMAALKDATQRWGSTSATNETAYNIVYNTDLPFFQYLKTRPDLNELFHSYMKSRAVSHTGSNVEHLLGAFDWNNLGQATVVDIGGSSGSTCIMLATAFPSLNLVIEDLPEPIQKSRVRMSDLPDDIKSRIDMMEYDFFTPQPIKHADVYLLRTILHDWPDADAIKILQGVVEALGPSSRLLIMDMVLPKSGSGSKTFEAALRQKDLTMIQTFNAKEREVEEWTALLTKADSRLKIRAIERPAGSELSVIEVMLEEEAVDELSWHSFNG</sequence>
<feature type="domain" description="O-methyltransferase C-terminal" evidence="4">
    <location>
        <begin position="142"/>
        <end position="353"/>
    </location>
</feature>
<dbReference type="InterPro" id="IPR001077">
    <property type="entry name" value="COMT_C"/>
</dbReference>
<keyword evidence="6" id="KW-1185">Reference proteome</keyword>
<dbReference type="Proteomes" id="UP000266152">
    <property type="component" value="Unassembled WGS sequence"/>
</dbReference>
<evidence type="ECO:0000256" key="2">
    <source>
        <dbReference type="ARBA" id="ARBA00022679"/>
    </source>
</evidence>
<dbReference type="PANTHER" id="PTHR43712">
    <property type="entry name" value="PUTATIVE (AFU_ORTHOLOGUE AFUA_4G14580)-RELATED"/>
    <property type="match status" value="1"/>
</dbReference>